<evidence type="ECO:0000313" key="1">
    <source>
        <dbReference type="EMBL" id="KAG0283054.1"/>
    </source>
</evidence>
<accession>A0ABQ7JQE0</accession>
<gene>
    <name evidence="1" type="ORF">BGZ96_012588</name>
</gene>
<dbReference type="EMBL" id="JAAAIM010000961">
    <property type="protein sequence ID" value="KAG0283054.1"/>
    <property type="molecule type" value="Genomic_DNA"/>
</dbReference>
<keyword evidence="2" id="KW-1185">Reference proteome</keyword>
<reference evidence="1 2" key="1">
    <citation type="journal article" date="2020" name="Fungal Divers.">
        <title>Resolving the Mortierellaceae phylogeny through synthesis of multi-gene phylogenetics and phylogenomics.</title>
        <authorList>
            <person name="Vandepol N."/>
            <person name="Liber J."/>
            <person name="Desiro A."/>
            <person name="Na H."/>
            <person name="Kennedy M."/>
            <person name="Barry K."/>
            <person name="Grigoriev I.V."/>
            <person name="Miller A.N."/>
            <person name="O'Donnell K."/>
            <person name="Stajich J.E."/>
            <person name="Bonito G."/>
        </authorList>
    </citation>
    <scope>NUCLEOTIDE SEQUENCE [LARGE SCALE GENOMIC DNA]</scope>
    <source>
        <strain evidence="1 2">AD045</strain>
    </source>
</reference>
<sequence>MILKRYMVPYAIYERTLGVKPLARGTFENLKGKKQSLVSDAAPLPFSTVCLIEGCQFIRTLGDNKPYTWTYFTTRQKTVAYMVIHYLDEVSCKENDSVSSIEWGPEAADLMSFHKLGPTGGSGVNCSIHDANRLNALSVKLTRAEIEKAFQAYRDERILWVEAANNSSLIFKSMVE</sequence>
<comment type="caution">
    <text evidence="1">The sequence shown here is derived from an EMBL/GenBank/DDBJ whole genome shotgun (WGS) entry which is preliminary data.</text>
</comment>
<name>A0ABQ7JQE0_9FUNG</name>
<organism evidence="1 2">
    <name type="scientific">Linnemannia gamsii</name>
    <dbReference type="NCBI Taxonomy" id="64522"/>
    <lineage>
        <taxon>Eukaryota</taxon>
        <taxon>Fungi</taxon>
        <taxon>Fungi incertae sedis</taxon>
        <taxon>Mucoromycota</taxon>
        <taxon>Mortierellomycotina</taxon>
        <taxon>Mortierellomycetes</taxon>
        <taxon>Mortierellales</taxon>
        <taxon>Mortierellaceae</taxon>
        <taxon>Linnemannia</taxon>
    </lineage>
</organism>
<proteinExistence type="predicted"/>
<protein>
    <submittedName>
        <fullName evidence="1">Uncharacterized protein</fullName>
    </submittedName>
</protein>
<evidence type="ECO:0000313" key="2">
    <source>
        <dbReference type="Proteomes" id="UP001194696"/>
    </source>
</evidence>
<dbReference type="Proteomes" id="UP001194696">
    <property type="component" value="Unassembled WGS sequence"/>
</dbReference>